<protein>
    <recommendedName>
        <fullName evidence="2">Holliday junction resolvase-related domain-containing protein</fullName>
    </recommendedName>
</protein>
<evidence type="ECO:0000259" key="2">
    <source>
        <dbReference type="Pfam" id="PF10107"/>
    </source>
</evidence>
<keyword evidence="1" id="KW-0472">Membrane</keyword>
<dbReference type="EMBL" id="UINC01099898">
    <property type="protein sequence ID" value="SVC59519.1"/>
    <property type="molecule type" value="Genomic_DNA"/>
</dbReference>
<name>A0A382NEA4_9ZZZZ</name>
<evidence type="ECO:0000313" key="3">
    <source>
        <dbReference type="EMBL" id="SVC59519.1"/>
    </source>
</evidence>
<dbReference type="InterPro" id="IPR019287">
    <property type="entry name" value="Hday_junct_resolvase-rel_dom"/>
</dbReference>
<dbReference type="Pfam" id="PF10107">
    <property type="entry name" value="Endonuc_Holl"/>
    <property type="match status" value="1"/>
</dbReference>
<sequence length="197" mass="22530">MDEATAIITLGIALMLPALWELWVMLHTGYTMRWSRAGGLDLEGIVEDLGEDMNALHTDLETWRDYGATQTLRVQELETEKTALDVEIDTLQGEVLHQKGRAASAHTTRGQLLEKWTPFVSAEGIDPHWRPEDWVFLGQPIDYMVFDWRLDKVENLTSGKVVLLDVKSGKSQLSSKQRRIRDLIKAGMVEWREVRLD</sequence>
<keyword evidence="1" id="KW-0812">Transmembrane</keyword>
<reference evidence="3" key="1">
    <citation type="submission" date="2018-05" db="EMBL/GenBank/DDBJ databases">
        <authorList>
            <person name="Lanie J.A."/>
            <person name="Ng W.-L."/>
            <person name="Kazmierczak K.M."/>
            <person name="Andrzejewski T.M."/>
            <person name="Davidsen T.M."/>
            <person name="Wayne K.J."/>
            <person name="Tettelin H."/>
            <person name="Glass J.I."/>
            <person name="Rusch D."/>
            <person name="Podicherti R."/>
            <person name="Tsui H.-C.T."/>
            <person name="Winkler M.E."/>
        </authorList>
    </citation>
    <scope>NUCLEOTIDE SEQUENCE</scope>
</reference>
<feature type="transmembrane region" description="Helical" evidence="1">
    <location>
        <begin position="6"/>
        <end position="26"/>
    </location>
</feature>
<accession>A0A382NEA4</accession>
<gene>
    <name evidence="3" type="ORF">METZ01_LOCUS312373</name>
</gene>
<dbReference type="AlphaFoldDB" id="A0A382NEA4"/>
<keyword evidence="1" id="KW-1133">Transmembrane helix</keyword>
<evidence type="ECO:0000256" key="1">
    <source>
        <dbReference type="SAM" id="Phobius"/>
    </source>
</evidence>
<feature type="domain" description="Holliday junction resolvase-related" evidence="2">
    <location>
        <begin position="95"/>
        <end position="195"/>
    </location>
</feature>
<proteinExistence type="predicted"/>
<organism evidence="3">
    <name type="scientific">marine metagenome</name>
    <dbReference type="NCBI Taxonomy" id="408172"/>
    <lineage>
        <taxon>unclassified sequences</taxon>
        <taxon>metagenomes</taxon>
        <taxon>ecological metagenomes</taxon>
    </lineage>
</organism>